<evidence type="ECO:0000256" key="1">
    <source>
        <dbReference type="ARBA" id="ARBA00022679"/>
    </source>
</evidence>
<dbReference type="Gene3D" id="3.65.10.10">
    <property type="entry name" value="Enolpyruvate transferase domain"/>
    <property type="match status" value="1"/>
</dbReference>
<dbReference type="AlphaFoldDB" id="A0A9X2RNN9"/>
<dbReference type="InterPro" id="IPR036968">
    <property type="entry name" value="Enolpyruvate_Tfrase_sf"/>
</dbReference>
<organism evidence="3 4">
    <name type="scientific">Streptomyces telluris</name>
    <dbReference type="NCBI Taxonomy" id="2720021"/>
    <lineage>
        <taxon>Bacteria</taxon>
        <taxon>Bacillati</taxon>
        <taxon>Actinomycetota</taxon>
        <taxon>Actinomycetes</taxon>
        <taxon>Kitasatosporales</taxon>
        <taxon>Streptomycetaceae</taxon>
        <taxon>Streptomyces</taxon>
    </lineage>
</organism>
<dbReference type="EMBL" id="JANIID010000027">
    <property type="protein sequence ID" value="MCQ8773068.1"/>
    <property type="molecule type" value="Genomic_DNA"/>
</dbReference>
<sequence>MPVATEEDWIEIQPAQPSASRVATQRDHRIAMAFSVLGLRVPGIELDDPGCVAKTCPTFHGLLADLTAQWEKESVS</sequence>
<feature type="domain" description="Enolpyruvate transferase" evidence="2">
    <location>
        <begin position="4"/>
        <end position="61"/>
    </location>
</feature>
<dbReference type="RefSeq" id="WP_168096740.1">
    <property type="nucleotide sequence ID" value="NZ_JAATER010000783.1"/>
</dbReference>
<proteinExistence type="predicted"/>
<keyword evidence="1" id="KW-0808">Transferase</keyword>
<dbReference type="Pfam" id="PF00275">
    <property type="entry name" value="EPSP_synthase"/>
    <property type="match status" value="1"/>
</dbReference>
<dbReference type="GO" id="GO:0009423">
    <property type="term" value="P:chorismate biosynthetic process"/>
    <property type="evidence" value="ECO:0007669"/>
    <property type="project" value="TreeGrafter"/>
</dbReference>
<reference evidence="3" key="1">
    <citation type="submission" date="2022-06" db="EMBL/GenBank/DDBJ databases">
        <title>WGS of actinobacteria.</title>
        <authorList>
            <person name="Thawai C."/>
        </authorList>
    </citation>
    <scope>NUCLEOTIDE SEQUENCE</scope>
    <source>
        <strain evidence="3">AA8</strain>
    </source>
</reference>
<dbReference type="PANTHER" id="PTHR21090:SF5">
    <property type="entry name" value="PENTAFUNCTIONAL AROM POLYPEPTIDE"/>
    <property type="match status" value="1"/>
</dbReference>
<dbReference type="PANTHER" id="PTHR21090">
    <property type="entry name" value="AROM/DEHYDROQUINATE SYNTHASE"/>
    <property type="match status" value="1"/>
</dbReference>
<keyword evidence="4" id="KW-1185">Reference proteome</keyword>
<evidence type="ECO:0000259" key="2">
    <source>
        <dbReference type="Pfam" id="PF00275"/>
    </source>
</evidence>
<dbReference type="Proteomes" id="UP001142374">
    <property type="component" value="Unassembled WGS sequence"/>
</dbReference>
<dbReference type="SUPFAM" id="SSF55205">
    <property type="entry name" value="EPT/RTPC-like"/>
    <property type="match status" value="1"/>
</dbReference>
<name>A0A9X2RNN9_9ACTN</name>
<comment type="caution">
    <text evidence="3">The sequence shown here is derived from an EMBL/GenBank/DDBJ whole genome shotgun (WGS) entry which is preliminary data.</text>
</comment>
<evidence type="ECO:0000313" key="4">
    <source>
        <dbReference type="Proteomes" id="UP001142374"/>
    </source>
</evidence>
<dbReference type="GO" id="GO:0003866">
    <property type="term" value="F:3-phosphoshikimate 1-carboxyvinyltransferase activity"/>
    <property type="evidence" value="ECO:0007669"/>
    <property type="project" value="TreeGrafter"/>
</dbReference>
<accession>A0A9X2RNN9</accession>
<dbReference type="InterPro" id="IPR013792">
    <property type="entry name" value="RNA3'P_cycl/enolpyr_Trfase_a/b"/>
</dbReference>
<evidence type="ECO:0000313" key="3">
    <source>
        <dbReference type="EMBL" id="MCQ8773068.1"/>
    </source>
</evidence>
<dbReference type="InterPro" id="IPR001986">
    <property type="entry name" value="Enolpyruvate_Tfrase_dom"/>
</dbReference>
<protein>
    <recommendedName>
        <fullName evidence="2">Enolpyruvate transferase domain-containing protein</fullName>
    </recommendedName>
</protein>
<gene>
    <name evidence="3" type="ORF">NQU55_25360</name>
</gene>